<reference evidence="1" key="1">
    <citation type="submission" date="2021-06" db="EMBL/GenBank/DDBJ databases">
        <authorList>
            <person name="Kallberg Y."/>
            <person name="Tangrot J."/>
            <person name="Rosling A."/>
        </authorList>
    </citation>
    <scope>NUCLEOTIDE SEQUENCE</scope>
    <source>
        <strain evidence="1">AU212A</strain>
    </source>
</reference>
<evidence type="ECO:0000313" key="1">
    <source>
        <dbReference type="EMBL" id="CAG8438048.1"/>
    </source>
</evidence>
<protein>
    <submittedName>
        <fullName evidence="1">5994_t:CDS:1</fullName>
    </submittedName>
</protein>
<keyword evidence="2" id="KW-1185">Reference proteome</keyword>
<feature type="non-terminal residue" evidence="1">
    <location>
        <position position="1"/>
    </location>
</feature>
<sequence>MTGLGKVSNVEFLQELRYRIVENKIDKQELFQMLGSNEVIA</sequence>
<dbReference type="Proteomes" id="UP000789860">
    <property type="component" value="Unassembled WGS sequence"/>
</dbReference>
<name>A0ACA9JV46_9GLOM</name>
<comment type="caution">
    <text evidence="1">The sequence shown here is derived from an EMBL/GenBank/DDBJ whole genome shotgun (WGS) entry which is preliminary data.</text>
</comment>
<proteinExistence type="predicted"/>
<accession>A0ACA9JV46</accession>
<organism evidence="1 2">
    <name type="scientific">Scutellospora calospora</name>
    <dbReference type="NCBI Taxonomy" id="85575"/>
    <lineage>
        <taxon>Eukaryota</taxon>
        <taxon>Fungi</taxon>
        <taxon>Fungi incertae sedis</taxon>
        <taxon>Mucoromycota</taxon>
        <taxon>Glomeromycotina</taxon>
        <taxon>Glomeromycetes</taxon>
        <taxon>Diversisporales</taxon>
        <taxon>Gigasporaceae</taxon>
        <taxon>Scutellospora</taxon>
    </lineage>
</organism>
<gene>
    <name evidence="1" type="ORF">SCALOS_LOCUS417</name>
</gene>
<evidence type="ECO:0000313" key="2">
    <source>
        <dbReference type="Proteomes" id="UP000789860"/>
    </source>
</evidence>
<dbReference type="EMBL" id="CAJVPM010000197">
    <property type="protein sequence ID" value="CAG8438048.1"/>
    <property type="molecule type" value="Genomic_DNA"/>
</dbReference>
<feature type="non-terminal residue" evidence="1">
    <location>
        <position position="41"/>
    </location>
</feature>